<dbReference type="Proteomes" id="UP000789342">
    <property type="component" value="Unassembled WGS sequence"/>
</dbReference>
<sequence length="325" mass="37773">MPNVFEVYSFPEMKTYSNNKRLPDTIHVKLSKVDLYKVSKKNMIEPSQPAILSDKNQDALIDSQDVDLIVFDDDIASNRNSNNMINTSSQPMSLIDTLLCDPNFGAFPTPTQSEESPKLWTKDEIERISSYNSDHSYQDQSEDLIHTHENHETRVNKIDQPNSKIIKPVKHKPKVKSKRQVYSFAELIFYRHSPITKGIKCVFSQDAAKYNLLIKKAYIAPALRKFDEQTSFNLSFFNEFMEAQNRWVALMMGRSLIKKARDQLIDCKNFYDIISVHYHSKVEHEDECGSRLIVDISCCDKECDDFQDDSFGRPQKMARFRDNSW</sequence>
<proteinExistence type="predicted"/>
<evidence type="ECO:0000313" key="2">
    <source>
        <dbReference type="Proteomes" id="UP000789342"/>
    </source>
</evidence>
<comment type="caution">
    <text evidence="1">The sequence shown here is derived from an EMBL/GenBank/DDBJ whole genome shotgun (WGS) entry which is preliminary data.</text>
</comment>
<accession>A0A9N8ZKP9</accession>
<dbReference type="EMBL" id="CAJVPV010001491">
    <property type="protein sequence ID" value="CAG8499370.1"/>
    <property type="molecule type" value="Genomic_DNA"/>
</dbReference>
<keyword evidence="2" id="KW-1185">Reference proteome</keyword>
<dbReference type="OrthoDB" id="2408542at2759"/>
<reference evidence="1" key="1">
    <citation type="submission" date="2021-06" db="EMBL/GenBank/DDBJ databases">
        <authorList>
            <person name="Kallberg Y."/>
            <person name="Tangrot J."/>
            <person name="Rosling A."/>
        </authorList>
    </citation>
    <scope>NUCLEOTIDE SEQUENCE</scope>
    <source>
        <strain evidence="1">CL551</strain>
    </source>
</reference>
<protein>
    <submittedName>
        <fullName evidence="1">16162_t:CDS:1</fullName>
    </submittedName>
</protein>
<gene>
    <name evidence="1" type="ORF">AMORRO_LOCUS3175</name>
</gene>
<evidence type="ECO:0000313" key="1">
    <source>
        <dbReference type="EMBL" id="CAG8499370.1"/>
    </source>
</evidence>
<name>A0A9N8ZKP9_9GLOM</name>
<dbReference type="AlphaFoldDB" id="A0A9N8ZKP9"/>
<organism evidence="1 2">
    <name type="scientific">Acaulospora morrowiae</name>
    <dbReference type="NCBI Taxonomy" id="94023"/>
    <lineage>
        <taxon>Eukaryota</taxon>
        <taxon>Fungi</taxon>
        <taxon>Fungi incertae sedis</taxon>
        <taxon>Mucoromycota</taxon>
        <taxon>Glomeromycotina</taxon>
        <taxon>Glomeromycetes</taxon>
        <taxon>Diversisporales</taxon>
        <taxon>Acaulosporaceae</taxon>
        <taxon>Acaulospora</taxon>
    </lineage>
</organism>